<dbReference type="InterPro" id="IPR018580">
    <property type="entry name" value="Uncharacterised_YfhO"/>
</dbReference>
<evidence type="ECO:0000256" key="1">
    <source>
        <dbReference type="SAM" id="MobiDB-lite"/>
    </source>
</evidence>
<name>A0A1H8MP69_9ACTN</name>
<organism evidence="3 4">
    <name type="scientific">Actinacidiphila rubida</name>
    <dbReference type="NCBI Taxonomy" id="310780"/>
    <lineage>
        <taxon>Bacteria</taxon>
        <taxon>Bacillati</taxon>
        <taxon>Actinomycetota</taxon>
        <taxon>Actinomycetes</taxon>
        <taxon>Kitasatosporales</taxon>
        <taxon>Streptomycetaceae</taxon>
        <taxon>Actinacidiphila</taxon>
    </lineage>
</organism>
<dbReference type="EMBL" id="FODD01000019">
    <property type="protein sequence ID" value="SEO19212.1"/>
    <property type="molecule type" value="Genomic_DNA"/>
</dbReference>
<keyword evidence="2" id="KW-1133">Transmembrane helix</keyword>
<keyword evidence="4" id="KW-1185">Reference proteome</keyword>
<feature type="transmembrane region" description="Helical" evidence="2">
    <location>
        <begin position="414"/>
        <end position="431"/>
    </location>
</feature>
<feature type="transmembrane region" description="Helical" evidence="2">
    <location>
        <begin position="839"/>
        <end position="860"/>
    </location>
</feature>
<dbReference type="PANTHER" id="PTHR38454:SF1">
    <property type="entry name" value="INTEGRAL MEMBRANE PROTEIN"/>
    <property type="match status" value="1"/>
</dbReference>
<protein>
    <submittedName>
        <fullName evidence="3">Membrane protein YfhO</fullName>
    </submittedName>
</protein>
<feature type="transmembrane region" description="Helical" evidence="2">
    <location>
        <begin position="272"/>
        <end position="294"/>
    </location>
</feature>
<sequence>MSPAAKAAPDQGNPASTAGEQRPPTGDGRTRGLQGAGAWLLARARHSAPVHAGLAAAVLACVVFCLGGLLAGTYPLGSHTRNIVDLGNQYLPYHAYWRTMLLGHADGDLFVNWNSGFGSNFLGDFGTYLSSPFDLLVVFFPADKVELALYVITTLKITAAAAAMAVLLLRLRRGPWQVAAVLGTAYALSGWTLDNGATVPMWLDGLIAFPLLCLVGEWARTARRPVLGPLIVGLAWTANFYTAYMATIGAALVLLIRLFTADETARRRLAGLLHAARGVLIGIGLATPLVLVIFKATKVADPTPLVHFQPAAWQDFAARLLPATTSTATPALFIGTPALVLALTLPFNRAVAARTRAVWSAALVLVALSLNWEPTHLIWHAGASPNGIPFRQTFVLCGLLVIAAWLSTADGLPALPALGAGVVLVLALGAAGHGREVVDRWSYPGFAVALLVGLLAAAALLLAKRRVPGARALPVVALALFVLAQGGETVVTGMRTAELQLKEVSWSPRLGPAQYDMAKAVAAKDDWPRSRTDPGNVPGGNDEMVVGGQGAEYYSSLTADDMSWMLSELGFGYYAKGRHTMSLDNPVTDAIFSIGTRMHSQPLAPPQTDQVPRAVTTSTTSAVPPLVTVRSGLDLAHAPQRWDASAFVNQEMVLGARVYDPAARIVRANPAKGAAVLTTTCTPGAQVYFWGPQYTGTATLDGGRPVAFDGHLPAVRGSMQAVGTVPASGTVKVALSFFGHLRLPQQSIGCLVRSRLDAAVKQLTATGATDVRVGGHTLSADLPAGSTGTAVVAVPRISGWRCSAGDGHATSARTYLGLIAVPLDGKATSISCSFQPPGLTLGGAVGVAALICLIATGWWYRRAERRADARAEAAVA</sequence>
<feature type="region of interest" description="Disordered" evidence="1">
    <location>
        <begin position="524"/>
        <end position="544"/>
    </location>
</feature>
<feature type="transmembrane region" description="Helical" evidence="2">
    <location>
        <begin position="443"/>
        <end position="463"/>
    </location>
</feature>
<dbReference type="PANTHER" id="PTHR38454">
    <property type="entry name" value="INTEGRAL MEMBRANE PROTEIN-RELATED"/>
    <property type="match status" value="1"/>
</dbReference>
<proteinExistence type="predicted"/>
<dbReference type="RefSeq" id="WP_075017268.1">
    <property type="nucleotide sequence ID" value="NZ_FODD01000019.1"/>
</dbReference>
<keyword evidence="2" id="KW-0812">Transmembrane</keyword>
<dbReference type="AlphaFoldDB" id="A0A1H8MP69"/>
<feature type="transmembrane region" description="Helical" evidence="2">
    <location>
        <begin position="50"/>
        <end position="71"/>
    </location>
</feature>
<evidence type="ECO:0000256" key="2">
    <source>
        <dbReference type="SAM" id="Phobius"/>
    </source>
</evidence>
<evidence type="ECO:0000313" key="4">
    <source>
        <dbReference type="Proteomes" id="UP000181951"/>
    </source>
</evidence>
<feature type="transmembrane region" description="Helical" evidence="2">
    <location>
        <begin position="475"/>
        <end position="494"/>
    </location>
</feature>
<reference evidence="3 4" key="1">
    <citation type="submission" date="2016-10" db="EMBL/GenBank/DDBJ databases">
        <authorList>
            <person name="de Groot N.N."/>
        </authorList>
    </citation>
    <scope>NUCLEOTIDE SEQUENCE [LARGE SCALE GENOMIC DNA]</scope>
    <source>
        <strain evidence="3 4">CGMCC 4.2026</strain>
    </source>
</reference>
<accession>A0A1H8MP69</accession>
<feature type="transmembrane region" description="Helical" evidence="2">
    <location>
        <begin position="147"/>
        <end position="169"/>
    </location>
</feature>
<feature type="transmembrane region" description="Helical" evidence="2">
    <location>
        <begin position="390"/>
        <end position="407"/>
    </location>
</feature>
<feature type="transmembrane region" description="Helical" evidence="2">
    <location>
        <begin position="328"/>
        <end position="345"/>
    </location>
</feature>
<feature type="region of interest" description="Disordered" evidence="1">
    <location>
        <begin position="1"/>
        <end position="32"/>
    </location>
</feature>
<feature type="transmembrane region" description="Helical" evidence="2">
    <location>
        <begin position="240"/>
        <end position="260"/>
    </location>
</feature>
<feature type="transmembrane region" description="Helical" evidence="2">
    <location>
        <begin position="357"/>
        <end position="378"/>
    </location>
</feature>
<dbReference type="Proteomes" id="UP000181951">
    <property type="component" value="Unassembled WGS sequence"/>
</dbReference>
<dbReference type="Pfam" id="PF09586">
    <property type="entry name" value="YfhO"/>
    <property type="match status" value="1"/>
</dbReference>
<keyword evidence="2" id="KW-0472">Membrane</keyword>
<evidence type="ECO:0000313" key="3">
    <source>
        <dbReference type="EMBL" id="SEO19212.1"/>
    </source>
</evidence>
<feature type="transmembrane region" description="Helical" evidence="2">
    <location>
        <begin position="176"/>
        <end position="193"/>
    </location>
</feature>
<dbReference type="STRING" id="310780.SAMN05216267_1019117"/>
<gene>
    <name evidence="3" type="ORF">SAMN05216267_1019117</name>
</gene>